<accession>A0A222G6A8</accession>
<reference evidence="1 2" key="1">
    <citation type="submission" date="2017-08" db="EMBL/GenBank/DDBJ databases">
        <title>Complete genome of Colwellia sp. NB097-1, a psychrophile bacterium ioslated from Bering Sea.</title>
        <authorList>
            <person name="Chen X."/>
        </authorList>
    </citation>
    <scope>NUCLEOTIDE SEQUENCE [LARGE SCALE GENOMIC DNA]</scope>
    <source>
        <strain evidence="1 2">NB097-1</strain>
    </source>
</reference>
<dbReference type="Proteomes" id="UP000202259">
    <property type="component" value="Chromosome"/>
</dbReference>
<proteinExistence type="predicted"/>
<dbReference type="Gene3D" id="1.20.1270.210">
    <property type="match status" value="1"/>
</dbReference>
<dbReference type="Gene3D" id="3.30.1120.70">
    <property type="match status" value="1"/>
</dbReference>
<dbReference type="OrthoDB" id="9765386at2"/>
<dbReference type="NCBIfam" id="TIGR01537">
    <property type="entry name" value="portal_HK97"/>
    <property type="match status" value="1"/>
</dbReference>
<dbReference type="InterPro" id="IPR006427">
    <property type="entry name" value="Portal_HK97"/>
</dbReference>
<evidence type="ECO:0000313" key="2">
    <source>
        <dbReference type="Proteomes" id="UP000202259"/>
    </source>
</evidence>
<keyword evidence="2" id="KW-1185">Reference proteome</keyword>
<dbReference type="RefSeq" id="WP_081149627.1">
    <property type="nucleotide sequence ID" value="NZ_CP020465.1"/>
</dbReference>
<dbReference type="InterPro" id="IPR006944">
    <property type="entry name" value="Phage/GTA_portal"/>
</dbReference>
<dbReference type="AlphaFoldDB" id="A0A222G6A8"/>
<dbReference type="Pfam" id="PF04860">
    <property type="entry name" value="Phage_portal"/>
    <property type="match status" value="1"/>
</dbReference>
<sequence>MWPFKKKEERNKTLDQLLATGTLTSSGQHVNAENAQSLPAVLCAVSTISEAIASLPIHVYQRDQNGDKQRDINHHAELLLNTCPNEYQTAYDFKIALLRAVLLRGNGFAQIEYNRSGIPAALHWLHPDSVIVKKLANKRLGYQVTLDAGKITTFHQEEIIHIKYMSDDGIMGKSPIQIARETIGLGIAQQLHGARLFEKGAMPSGVLETEAAFKDPKAAERIRQEFKEKYQGVDKSGEVVFLEQGLKYKPLSITNSDAQWLESRAFTIADIARMFKLSPLLLQDLSHGTYSNFSEAQRSFLSQTLRPWLTNLQQAFSSRLVAINTQGITFIEFETKDLLRASTEERFAAYDVAIRNGIMSPNDARKAENMPVRIGGDEYSQAWLNQKPSSSND</sequence>
<dbReference type="KEGG" id="cber:B5D82_04745"/>
<name>A0A222G6A8_9GAMM</name>
<dbReference type="EMBL" id="CP020465">
    <property type="protein sequence ID" value="ASP47133.1"/>
    <property type="molecule type" value="Genomic_DNA"/>
</dbReference>
<evidence type="ECO:0000313" key="1">
    <source>
        <dbReference type="EMBL" id="ASP47133.1"/>
    </source>
</evidence>
<protein>
    <submittedName>
        <fullName evidence="1">Phage portal protein</fullName>
    </submittedName>
</protein>
<gene>
    <name evidence="1" type="ORF">B5D82_04745</name>
</gene>
<dbReference type="Gene3D" id="3.40.140.120">
    <property type="match status" value="1"/>
</dbReference>
<organism evidence="1 2">
    <name type="scientific">Cognaticolwellia beringensis</name>
    <dbReference type="NCBI Taxonomy" id="1967665"/>
    <lineage>
        <taxon>Bacteria</taxon>
        <taxon>Pseudomonadati</taxon>
        <taxon>Pseudomonadota</taxon>
        <taxon>Gammaproteobacteria</taxon>
        <taxon>Alteromonadales</taxon>
        <taxon>Colwelliaceae</taxon>
        <taxon>Cognaticolwellia</taxon>
    </lineage>
</organism>